<gene>
    <name evidence="1" type="ORF">K9U37_08775</name>
</gene>
<sequence length="82" mass="8918">MPDHTDQRELLKKFIEEGRPATLEAIAEVIEGGASDYFRATCGDQTGESSLVEVVLGFGSSLPTGLEQMMRDAGRVQHPDQP</sequence>
<protein>
    <submittedName>
        <fullName evidence="1">Uncharacterized protein</fullName>
    </submittedName>
</protein>
<comment type="caution">
    <text evidence="1">The sequence shown here is derived from an EMBL/GenBank/DDBJ whole genome shotgun (WGS) entry which is preliminary data.</text>
</comment>
<keyword evidence="2" id="KW-1185">Reference proteome</keyword>
<dbReference type="Proteomes" id="UP001139068">
    <property type="component" value="Unassembled WGS sequence"/>
</dbReference>
<dbReference type="RefSeq" id="WP_243071353.1">
    <property type="nucleotide sequence ID" value="NZ_JAIVFL010000001.1"/>
</dbReference>
<evidence type="ECO:0000313" key="2">
    <source>
        <dbReference type="Proteomes" id="UP001139068"/>
    </source>
</evidence>
<accession>A0ABS9YUR9</accession>
<name>A0ABS9YUR9_9MYCO</name>
<proteinExistence type="predicted"/>
<organism evidence="1 2">
    <name type="scientific">Candidatus Mycolicibacterium alkanivorans</name>
    <dbReference type="NCBI Taxonomy" id="2954114"/>
    <lineage>
        <taxon>Bacteria</taxon>
        <taxon>Bacillati</taxon>
        <taxon>Actinomycetota</taxon>
        <taxon>Actinomycetes</taxon>
        <taxon>Mycobacteriales</taxon>
        <taxon>Mycobacteriaceae</taxon>
        <taxon>Mycolicibacterium</taxon>
    </lineage>
</organism>
<reference evidence="1" key="1">
    <citation type="journal article" date="2022" name="ISME J.">
        <title>Identification of active gaseous-alkane degraders at natural gas seeps.</title>
        <authorList>
            <person name="Farhan Ul Haque M."/>
            <person name="Hernandez M."/>
            <person name="Crombie A.T."/>
            <person name="Murrell J.C."/>
        </authorList>
    </citation>
    <scope>NUCLEOTIDE SEQUENCE</scope>
    <source>
        <strain evidence="1">ANDR5</strain>
    </source>
</reference>
<evidence type="ECO:0000313" key="1">
    <source>
        <dbReference type="EMBL" id="MCI4674986.1"/>
    </source>
</evidence>
<dbReference type="EMBL" id="JAIVFL010000001">
    <property type="protein sequence ID" value="MCI4674986.1"/>
    <property type="molecule type" value="Genomic_DNA"/>
</dbReference>